<protein>
    <submittedName>
        <fullName evidence="2">Uncharacterized protein</fullName>
    </submittedName>
</protein>
<evidence type="ECO:0000313" key="3">
    <source>
        <dbReference type="Proteomes" id="UP000193411"/>
    </source>
</evidence>
<comment type="caution">
    <text evidence="2">The sequence shown here is derived from an EMBL/GenBank/DDBJ whole genome shotgun (WGS) entry which is preliminary data.</text>
</comment>
<feature type="compositionally biased region" description="Polar residues" evidence="1">
    <location>
        <begin position="23"/>
        <end position="36"/>
    </location>
</feature>
<dbReference type="Proteomes" id="UP000193411">
    <property type="component" value="Unassembled WGS sequence"/>
</dbReference>
<evidence type="ECO:0000256" key="1">
    <source>
        <dbReference type="SAM" id="MobiDB-lite"/>
    </source>
</evidence>
<keyword evidence="3" id="KW-1185">Reference proteome</keyword>
<dbReference type="AlphaFoldDB" id="A0A1Y2HCB7"/>
<reference evidence="2 3" key="1">
    <citation type="submission" date="2016-07" db="EMBL/GenBank/DDBJ databases">
        <title>Pervasive Adenine N6-methylation of Active Genes in Fungi.</title>
        <authorList>
            <consortium name="DOE Joint Genome Institute"/>
            <person name="Mondo S.J."/>
            <person name="Dannebaum R.O."/>
            <person name="Kuo R.C."/>
            <person name="Labutti K."/>
            <person name="Haridas S."/>
            <person name="Kuo A."/>
            <person name="Salamov A."/>
            <person name="Ahrendt S.R."/>
            <person name="Lipzen A."/>
            <person name="Sullivan W."/>
            <person name="Andreopoulos W.B."/>
            <person name="Clum A."/>
            <person name="Lindquist E."/>
            <person name="Daum C."/>
            <person name="Ramamoorthy G.K."/>
            <person name="Gryganskyi A."/>
            <person name="Culley D."/>
            <person name="Magnuson J.K."/>
            <person name="James T.Y."/>
            <person name="O'Malley M.A."/>
            <person name="Stajich J.E."/>
            <person name="Spatafora J.W."/>
            <person name="Visel A."/>
            <person name="Grigoriev I.V."/>
        </authorList>
    </citation>
    <scope>NUCLEOTIDE SEQUENCE [LARGE SCALE GENOMIC DNA]</scope>
    <source>
        <strain evidence="2 3">PL171</strain>
    </source>
</reference>
<accession>A0A1Y2HCB7</accession>
<feature type="compositionally biased region" description="Basic and acidic residues" evidence="1">
    <location>
        <begin position="40"/>
        <end position="67"/>
    </location>
</feature>
<dbReference type="EMBL" id="MCFL01000049">
    <property type="protein sequence ID" value="ORZ32216.1"/>
    <property type="molecule type" value="Genomic_DNA"/>
</dbReference>
<sequence>MLHAASMSARARAFRRRVKATPKVSQPLVSRGSAPSPTLPDHEASSDSDAEQDHRQEDAADDVHGPEQDLVPFSGHLLDLPEDILKAILRAVRFTKSPVSPHGGQADLANFARCSRAINRLATPLLYEAVQLTRLSALEPLHSTLTTRQDLAKHVRYFIVGPAFIDHNQLPLGYSLSTMKVVPQSIVVELPLIKMHGKRLTHRLISTWFACLAEETPNLRGIDASPIGFISIFLLPGFAGLASVLRRRRAWYKSWPTEFFTVIAVDEPERDNPMGYGPPTVPARVSPFGVFFMDFGKKEMDVTNMIDVTLFEQTLSTRFADIVPVHEQPQWKIRHVDYSEPHRLNDVSVYFEPMLGSIVDGVMGVNLQRDHRYKLTGGGVLGNVSLVSLRPSGAAQVIKSIQPKQANVCPHLALAHYDVPGQRSTVPKAVMQELLDLPRAGPWQHTTRVSFKDAVYLNSSTITDVVASIAASTPNLLAISFDSTKATLPETLDACDALIRRPPSIGSYTPLTPLPQTHRGLTRLRRLVIDWPQAQPHTPNRLHGILIHPGLLHSIQILSIAFMVPFDIAAPDAAQPDSPSFSYYTLNAPPKHLKLGHACLPNLTALKLDTQFLDVLNQHRTRTGFVASLPLAPNLRSLIAMRIPMPMTGDPDTIIDPGLRKILRVLLLPSWSRIDRLILINGHNDAPYALVGGREGQFRFNDYMVPKAFTFAPDVAPRPLPSGARCKCGPGRARNLVKSAILLDQYVCEKCDTIEYTSEMIYAEPGKEKWSGEPGFRVISDVPEEEGPVMRLLPAKEWGLVESKWECGRDFRFW</sequence>
<feature type="compositionally biased region" description="Low complexity" evidence="1">
    <location>
        <begin position="1"/>
        <end position="11"/>
    </location>
</feature>
<proteinExistence type="predicted"/>
<gene>
    <name evidence="2" type="ORF">BCR44DRAFT_1440693</name>
</gene>
<name>A0A1Y2HCB7_9FUNG</name>
<evidence type="ECO:0000313" key="2">
    <source>
        <dbReference type="EMBL" id="ORZ32216.1"/>
    </source>
</evidence>
<organism evidence="2 3">
    <name type="scientific">Catenaria anguillulae PL171</name>
    <dbReference type="NCBI Taxonomy" id="765915"/>
    <lineage>
        <taxon>Eukaryota</taxon>
        <taxon>Fungi</taxon>
        <taxon>Fungi incertae sedis</taxon>
        <taxon>Blastocladiomycota</taxon>
        <taxon>Blastocladiomycetes</taxon>
        <taxon>Blastocladiales</taxon>
        <taxon>Catenariaceae</taxon>
        <taxon>Catenaria</taxon>
    </lineage>
</organism>
<feature type="region of interest" description="Disordered" evidence="1">
    <location>
        <begin position="1"/>
        <end position="67"/>
    </location>
</feature>